<dbReference type="GO" id="GO:0004084">
    <property type="term" value="F:branched-chain-amino-acid transaminase activity"/>
    <property type="evidence" value="ECO:0007669"/>
    <property type="project" value="UniProtKB-EC"/>
</dbReference>
<dbReference type="InterPro" id="IPR033939">
    <property type="entry name" value="BCAT_family"/>
</dbReference>
<dbReference type="InterPro" id="IPR043131">
    <property type="entry name" value="BCAT-like_N"/>
</dbReference>
<dbReference type="InterPro" id="IPR036038">
    <property type="entry name" value="Aminotransferase-like"/>
</dbReference>
<comment type="similarity">
    <text evidence="6 15">Belongs to the class-IV pyridoxal-phosphate-dependent aminotransferase family.</text>
</comment>
<comment type="pathway">
    <text evidence="4 17">Amino-acid biosynthesis; L-valine biosynthesis; L-valine from pyruvate: step 4/4.</text>
</comment>
<dbReference type="EMBL" id="JBHPON010000002">
    <property type="protein sequence ID" value="MFC6036207.1"/>
    <property type="molecule type" value="Genomic_DNA"/>
</dbReference>
<organism evidence="18 19">
    <name type="scientific">Hyphococcus aureus</name>
    <dbReference type="NCBI Taxonomy" id="2666033"/>
    <lineage>
        <taxon>Bacteria</taxon>
        <taxon>Pseudomonadati</taxon>
        <taxon>Pseudomonadota</taxon>
        <taxon>Alphaproteobacteria</taxon>
        <taxon>Parvularculales</taxon>
        <taxon>Parvularculaceae</taxon>
        <taxon>Hyphococcus</taxon>
    </lineage>
</organism>
<evidence type="ECO:0000256" key="17">
    <source>
        <dbReference type="RuleBase" id="RU364094"/>
    </source>
</evidence>
<accession>A0ABW1L013</accession>
<dbReference type="InterPro" id="IPR005785">
    <property type="entry name" value="B_amino_transI"/>
</dbReference>
<evidence type="ECO:0000256" key="13">
    <source>
        <dbReference type="ARBA" id="ARBA00048798"/>
    </source>
</evidence>
<keyword evidence="7 17" id="KW-0032">Aminotransferase</keyword>
<comment type="function">
    <text evidence="2 17">Acts on leucine, isoleucine and valine.</text>
</comment>
<keyword evidence="11 17" id="KW-0100">Branched-chain amino acid biosynthesis</keyword>
<evidence type="ECO:0000256" key="5">
    <source>
        <dbReference type="ARBA" id="ARBA00005072"/>
    </source>
</evidence>
<dbReference type="PANTHER" id="PTHR42743:SF11">
    <property type="entry name" value="AMINODEOXYCHORISMATE LYASE"/>
    <property type="match status" value="1"/>
</dbReference>
<dbReference type="NCBIfam" id="NF005146">
    <property type="entry name" value="PRK06606.1"/>
    <property type="match status" value="1"/>
</dbReference>
<dbReference type="Pfam" id="PF01063">
    <property type="entry name" value="Aminotran_4"/>
    <property type="match status" value="1"/>
</dbReference>
<protein>
    <recommendedName>
        <fullName evidence="17">Branched-chain-amino-acid aminotransferase</fullName>
        <shortName evidence="17">BCAT</shortName>
        <ecNumber evidence="17">2.6.1.42</ecNumber>
    </recommendedName>
</protein>
<evidence type="ECO:0000256" key="2">
    <source>
        <dbReference type="ARBA" id="ARBA00003109"/>
    </source>
</evidence>
<comment type="pathway">
    <text evidence="3 17">Amino-acid biosynthesis; L-isoleucine biosynthesis; L-isoleucine from 2-oxobutanoate: step 4/4.</text>
</comment>
<comment type="catalytic activity">
    <reaction evidence="12 17">
        <text>L-valine + 2-oxoglutarate = 3-methyl-2-oxobutanoate + L-glutamate</text>
        <dbReference type="Rhea" id="RHEA:24813"/>
        <dbReference type="ChEBI" id="CHEBI:11851"/>
        <dbReference type="ChEBI" id="CHEBI:16810"/>
        <dbReference type="ChEBI" id="CHEBI:29985"/>
        <dbReference type="ChEBI" id="CHEBI:57762"/>
        <dbReference type="EC" id="2.6.1.42"/>
    </reaction>
</comment>
<evidence type="ECO:0000256" key="3">
    <source>
        <dbReference type="ARBA" id="ARBA00004824"/>
    </source>
</evidence>
<comment type="catalytic activity">
    <reaction evidence="14 17">
        <text>L-leucine + 2-oxoglutarate = 4-methyl-2-oxopentanoate + L-glutamate</text>
        <dbReference type="Rhea" id="RHEA:18321"/>
        <dbReference type="ChEBI" id="CHEBI:16810"/>
        <dbReference type="ChEBI" id="CHEBI:17865"/>
        <dbReference type="ChEBI" id="CHEBI:29985"/>
        <dbReference type="ChEBI" id="CHEBI:57427"/>
        <dbReference type="EC" id="2.6.1.42"/>
    </reaction>
</comment>
<dbReference type="PROSITE" id="PS00770">
    <property type="entry name" value="AA_TRANSFER_CLASS_4"/>
    <property type="match status" value="1"/>
</dbReference>
<dbReference type="RefSeq" id="WP_379882563.1">
    <property type="nucleotide sequence ID" value="NZ_JBHPON010000002.1"/>
</dbReference>
<evidence type="ECO:0000256" key="15">
    <source>
        <dbReference type="RuleBase" id="RU004106"/>
    </source>
</evidence>
<dbReference type="SUPFAM" id="SSF56752">
    <property type="entry name" value="D-aminoacid aminotransferase-like PLP-dependent enzymes"/>
    <property type="match status" value="1"/>
</dbReference>
<dbReference type="Gene3D" id="3.30.470.10">
    <property type="match status" value="1"/>
</dbReference>
<evidence type="ECO:0000256" key="10">
    <source>
        <dbReference type="ARBA" id="ARBA00022898"/>
    </source>
</evidence>
<dbReference type="Gene3D" id="3.20.10.10">
    <property type="entry name" value="D-amino Acid Aminotransferase, subunit A, domain 2"/>
    <property type="match status" value="1"/>
</dbReference>
<evidence type="ECO:0000313" key="18">
    <source>
        <dbReference type="EMBL" id="MFC6036207.1"/>
    </source>
</evidence>
<evidence type="ECO:0000256" key="14">
    <source>
        <dbReference type="ARBA" id="ARBA00049229"/>
    </source>
</evidence>
<dbReference type="NCBIfam" id="TIGR01122">
    <property type="entry name" value="ilvE_I"/>
    <property type="match status" value="1"/>
</dbReference>
<evidence type="ECO:0000256" key="4">
    <source>
        <dbReference type="ARBA" id="ARBA00004931"/>
    </source>
</evidence>
<dbReference type="EC" id="2.6.1.42" evidence="17"/>
<keyword evidence="10 16" id="KW-0663">Pyridoxal phosphate</keyword>
<evidence type="ECO:0000256" key="11">
    <source>
        <dbReference type="ARBA" id="ARBA00023304"/>
    </source>
</evidence>
<evidence type="ECO:0000313" key="19">
    <source>
        <dbReference type="Proteomes" id="UP001596116"/>
    </source>
</evidence>
<evidence type="ECO:0000256" key="7">
    <source>
        <dbReference type="ARBA" id="ARBA00022576"/>
    </source>
</evidence>
<comment type="cofactor">
    <cofactor evidence="1 16">
        <name>pyridoxal 5'-phosphate</name>
        <dbReference type="ChEBI" id="CHEBI:597326"/>
    </cofactor>
</comment>
<dbReference type="CDD" id="cd01557">
    <property type="entry name" value="BCAT_beta_family"/>
    <property type="match status" value="1"/>
</dbReference>
<comment type="caution">
    <text evidence="18">The sequence shown here is derived from an EMBL/GenBank/DDBJ whole genome shotgun (WGS) entry which is preliminary data.</text>
</comment>
<keyword evidence="9 17" id="KW-0808">Transferase</keyword>
<keyword evidence="8 17" id="KW-0028">Amino-acid biosynthesis</keyword>
<dbReference type="InterPro" id="IPR018300">
    <property type="entry name" value="Aminotrans_IV_CS"/>
</dbReference>
<evidence type="ECO:0000256" key="8">
    <source>
        <dbReference type="ARBA" id="ARBA00022605"/>
    </source>
</evidence>
<sequence length="308" mass="33818">MHSMEEGAGDIWVDGRFTPWAEAKVHILSYTFQHGAGVFEGVRAYDGARGPAIFRLYDHTRRLFDSAKILGMEVPFSHEEVSAAQIDVVRRSGLKSCYIRPVCYYDGKTVGVSAAGNDTHLAIAAWAWDAYLGADAQEAGITVKTSSYIRHHVNAVMGKAKANGHYINSMMAVMEARRSGYTDALMLDAQGHVAECSTSNIFVIRNGEIVTPDRVNILEGITRDTVMTLAADRGLMVHERQLTRDELYCADEIFVTGTAAEVTPVIAIDDRQIAAGTPGEITRMMQAAYSECVRGRDQKHLDWVTAVA</sequence>
<dbReference type="PANTHER" id="PTHR42743">
    <property type="entry name" value="AMINO-ACID AMINOTRANSFERASE"/>
    <property type="match status" value="1"/>
</dbReference>
<gene>
    <name evidence="17" type="primary">ilvE</name>
    <name evidence="18" type="ORF">ACFMB1_11685</name>
</gene>
<name>A0ABW1L013_9PROT</name>
<dbReference type="Proteomes" id="UP001596116">
    <property type="component" value="Unassembled WGS sequence"/>
</dbReference>
<keyword evidence="19" id="KW-1185">Reference proteome</keyword>
<dbReference type="InterPro" id="IPR050571">
    <property type="entry name" value="Class-IV_PLP-Dep_Aminotrnsfr"/>
</dbReference>
<evidence type="ECO:0000256" key="6">
    <source>
        <dbReference type="ARBA" id="ARBA00009320"/>
    </source>
</evidence>
<evidence type="ECO:0000256" key="9">
    <source>
        <dbReference type="ARBA" id="ARBA00022679"/>
    </source>
</evidence>
<comment type="catalytic activity">
    <reaction evidence="13 17">
        <text>L-isoleucine + 2-oxoglutarate = (S)-3-methyl-2-oxopentanoate + L-glutamate</text>
        <dbReference type="Rhea" id="RHEA:24801"/>
        <dbReference type="ChEBI" id="CHEBI:16810"/>
        <dbReference type="ChEBI" id="CHEBI:29985"/>
        <dbReference type="ChEBI" id="CHEBI:35146"/>
        <dbReference type="ChEBI" id="CHEBI:58045"/>
        <dbReference type="EC" id="2.6.1.42"/>
    </reaction>
</comment>
<dbReference type="InterPro" id="IPR001544">
    <property type="entry name" value="Aminotrans_IV"/>
</dbReference>
<dbReference type="InterPro" id="IPR043132">
    <property type="entry name" value="BCAT-like_C"/>
</dbReference>
<evidence type="ECO:0000256" key="12">
    <source>
        <dbReference type="ARBA" id="ARBA00048212"/>
    </source>
</evidence>
<comment type="pathway">
    <text evidence="5 17">Amino-acid biosynthesis; L-leucine biosynthesis; L-leucine from 3-methyl-2-oxobutanoate: step 4/4.</text>
</comment>
<reference evidence="18 19" key="1">
    <citation type="submission" date="2024-09" db="EMBL/GenBank/DDBJ databases">
        <authorList>
            <person name="Zhang Z.-H."/>
        </authorList>
    </citation>
    <scope>NUCLEOTIDE SEQUENCE [LARGE SCALE GENOMIC DNA]</scope>
    <source>
        <strain evidence="18 19">HHTR114</strain>
    </source>
</reference>
<evidence type="ECO:0000256" key="16">
    <source>
        <dbReference type="RuleBase" id="RU004516"/>
    </source>
</evidence>
<proteinExistence type="inferred from homology"/>
<evidence type="ECO:0000256" key="1">
    <source>
        <dbReference type="ARBA" id="ARBA00001933"/>
    </source>
</evidence>